<feature type="transmembrane region" description="Helical" evidence="1">
    <location>
        <begin position="47"/>
        <end position="69"/>
    </location>
</feature>
<dbReference type="EMBL" id="JAUHJR010000005">
    <property type="protein sequence ID" value="MDN4162453.1"/>
    <property type="molecule type" value="Genomic_DNA"/>
</dbReference>
<organism evidence="2 3">
    <name type="scientific">Nocardioides abyssi</name>
    <dbReference type="NCBI Taxonomy" id="3058370"/>
    <lineage>
        <taxon>Bacteria</taxon>
        <taxon>Bacillati</taxon>
        <taxon>Actinomycetota</taxon>
        <taxon>Actinomycetes</taxon>
        <taxon>Propionibacteriales</taxon>
        <taxon>Nocardioidaceae</taxon>
        <taxon>Nocardioides</taxon>
    </lineage>
</organism>
<evidence type="ECO:0000313" key="2">
    <source>
        <dbReference type="EMBL" id="MDN4162453.1"/>
    </source>
</evidence>
<evidence type="ECO:0000313" key="3">
    <source>
        <dbReference type="Proteomes" id="UP001168537"/>
    </source>
</evidence>
<keyword evidence="1" id="KW-1133">Transmembrane helix</keyword>
<accession>A0ABT8EWN7</accession>
<keyword evidence="1" id="KW-0472">Membrane</keyword>
<dbReference type="SUPFAM" id="SSF50969">
    <property type="entry name" value="YVTN repeat-like/Quinoprotein amine dehydrogenase"/>
    <property type="match status" value="1"/>
</dbReference>
<reference evidence="2" key="1">
    <citation type="submission" date="2023-06" db="EMBL/GenBank/DDBJ databases">
        <title>Draft genome sequence of Nocardioides sp. SOB72.</title>
        <authorList>
            <person name="Zhang G."/>
        </authorList>
    </citation>
    <scope>NUCLEOTIDE SEQUENCE</scope>
    <source>
        <strain evidence="2">SOB72</strain>
    </source>
</reference>
<gene>
    <name evidence="2" type="ORF">QWY29_13885</name>
</gene>
<evidence type="ECO:0008006" key="4">
    <source>
        <dbReference type="Google" id="ProtNLM"/>
    </source>
</evidence>
<protein>
    <recommendedName>
        <fullName evidence="4">WD40 repeat domain-containing protein</fullName>
    </recommendedName>
</protein>
<comment type="caution">
    <text evidence="2">The sequence shown here is derived from an EMBL/GenBank/DDBJ whole genome shotgun (WGS) entry which is preliminary data.</text>
</comment>
<dbReference type="Proteomes" id="UP001168537">
    <property type="component" value="Unassembled WGS sequence"/>
</dbReference>
<dbReference type="InterPro" id="IPR011044">
    <property type="entry name" value="Quino_amine_DH_bsu"/>
</dbReference>
<keyword evidence="3" id="KW-1185">Reference proteome</keyword>
<evidence type="ECO:0000256" key="1">
    <source>
        <dbReference type="SAM" id="Phobius"/>
    </source>
</evidence>
<sequence length="390" mass="40356">MTDHTPDATRQRLEQGLRSRADLLTEAPLTLADVRTTARSIRRRRRAAAAGVAAAVLAVVAVPVGLGLAGTTDREVQPAPAPSPTAPAPGYLEDGTVHHLDGTDVALGGVQGVRAWAPLGPGYVADATRQGGRVVSFHDADGSLETTWPAPTTRSFVVDGDGRHAAWVLPSGEPVLLDGTTGELARLAPVAGARSPEAVGVLGTCPDDCGVVVADRGGRGPGATYLVPVDGTARPFLPEVPQVVALSPDDSLAAGLVGPAPDDIHSCGGVWSTGSGQTAWEDCSDNLYLFSPGSRYVATTFAEGLGPNSLRIKDAATGVLLHEMSLVDWMPGHVWVDDEHVLVNVQRGTDWSLVRIGVDGTEEVLAGPAPGVDEEEWGMAVSPYLLPTGP</sequence>
<keyword evidence="1" id="KW-0812">Transmembrane</keyword>
<name>A0ABT8EWN7_9ACTN</name>
<proteinExistence type="predicted"/>
<dbReference type="RefSeq" id="WP_300961618.1">
    <property type="nucleotide sequence ID" value="NZ_JAUHJR010000005.1"/>
</dbReference>